<dbReference type="PANTHER" id="PTHR39173:SF1">
    <property type="entry name" value="ACETYLTRANSFERASE"/>
    <property type="match status" value="1"/>
</dbReference>
<dbReference type="CDD" id="cd04301">
    <property type="entry name" value="NAT_SF"/>
    <property type="match status" value="1"/>
</dbReference>
<dbReference type="Pfam" id="PF13302">
    <property type="entry name" value="Acetyltransf_3"/>
    <property type="match status" value="1"/>
</dbReference>
<gene>
    <name evidence="2" type="ORF">AL536_04400</name>
    <name evidence="3" type="ORF">NCTC11327_04494</name>
</gene>
<feature type="domain" description="N-acetyltransferase" evidence="1">
    <location>
        <begin position="1"/>
        <end position="176"/>
    </location>
</feature>
<reference evidence="3 5" key="3">
    <citation type="submission" date="2018-06" db="EMBL/GenBank/DDBJ databases">
        <authorList>
            <consortium name="Pathogen Informatics"/>
            <person name="Doyle S."/>
        </authorList>
    </citation>
    <scope>NUCLEOTIDE SEQUENCE [LARGE SCALE GENOMIC DNA]</scope>
    <source>
        <strain evidence="3 5">NCTC11327</strain>
    </source>
</reference>
<dbReference type="KEGG" id="vfl:AL536_04400"/>
<dbReference type="PANTHER" id="PTHR39173">
    <property type="entry name" value="ACETYLTRANSFERASE"/>
    <property type="match status" value="1"/>
</dbReference>
<keyword evidence="4" id="KW-1185">Reference proteome</keyword>
<dbReference type="SUPFAM" id="SSF55729">
    <property type="entry name" value="Acyl-CoA N-acyltransferases (Nat)"/>
    <property type="match status" value="1"/>
</dbReference>
<dbReference type="Proteomes" id="UP000057088">
    <property type="component" value="Chromosome 1"/>
</dbReference>
<accession>A0AAX2LX93</accession>
<dbReference type="PROSITE" id="PS51186">
    <property type="entry name" value="GNAT"/>
    <property type="match status" value="1"/>
</dbReference>
<dbReference type="InterPro" id="IPR000182">
    <property type="entry name" value="GNAT_dom"/>
</dbReference>
<dbReference type="EMBL" id="CP014034">
    <property type="protein sequence ID" value="AMF92720.1"/>
    <property type="molecule type" value="Genomic_DNA"/>
</dbReference>
<dbReference type="GO" id="GO:0016747">
    <property type="term" value="F:acyltransferase activity, transferring groups other than amino-acyl groups"/>
    <property type="evidence" value="ECO:0007669"/>
    <property type="project" value="InterPro"/>
</dbReference>
<protein>
    <submittedName>
        <fullName evidence="2 3">Acetyltransferase</fullName>
    </submittedName>
</protein>
<evidence type="ECO:0000259" key="1">
    <source>
        <dbReference type="PROSITE" id="PS51186"/>
    </source>
</evidence>
<dbReference type="RefSeq" id="WP_061055721.1">
    <property type="nucleotide sequence ID" value="NZ_CABLBX010000010.1"/>
</dbReference>
<name>A0AAX2LX93_VIBFL</name>
<dbReference type="Proteomes" id="UP000254626">
    <property type="component" value="Unassembled WGS sequence"/>
</dbReference>
<organism evidence="3 5">
    <name type="scientific">Vibrio fluvialis</name>
    <dbReference type="NCBI Taxonomy" id="676"/>
    <lineage>
        <taxon>Bacteria</taxon>
        <taxon>Pseudomonadati</taxon>
        <taxon>Pseudomonadota</taxon>
        <taxon>Gammaproteobacteria</taxon>
        <taxon>Vibrionales</taxon>
        <taxon>Vibrionaceae</taxon>
        <taxon>Vibrio</taxon>
    </lineage>
</organism>
<reference evidence="4" key="1">
    <citation type="submission" date="2015-12" db="EMBL/GenBank/DDBJ databases">
        <title>FDA dAtabase for Regulatory Grade micrObial Sequences (FDA-ARGOS): Supporting development and validation of Infectious Disease Dx tests.</title>
        <authorList>
            <person name="Hoffmann M."/>
            <person name="Allard M."/>
            <person name="Evans P."/>
            <person name="Brown E."/>
            <person name="Tallon L.J."/>
            <person name="Sadzewicz L."/>
            <person name="Sengamalay N."/>
            <person name="Ott S."/>
            <person name="Godinez A."/>
            <person name="Nagaraj S."/>
            <person name="Vyas G."/>
            <person name="Aluvathingal J."/>
            <person name="Nadendla S."/>
            <person name="Geyer C."/>
            <person name="Sichtig H."/>
        </authorList>
    </citation>
    <scope>NUCLEOTIDE SEQUENCE [LARGE SCALE GENOMIC DNA]</scope>
    <source>
        <strain evidence="4">ATCC 33809</strain>
    </source>
</reference>
<sequence>MKLVSPHLNYQRAFANFYQDFVTHDPDNAAYYEPSQHDFGQYVLQLNDQARGIGLPPGYVPCNHFWLVDDEERVIGAIRIRHHIENDFLRLECGHIGYDVAPSHRRKGAGCQMLSLALQHAHDLGIERALLVADSNNWASRGVIERNGGVFESLIWGDVFGCELARYWIETDRSVS</sequence>
<evidence type="ECO:0000313" key="3">
    <source>
        <dbReference type="EMBL" id="SUQ27599.1"/>
    </source>
</evidence>
<dbReference type="InterPro" id="IPR016181">
    <property type="entry name" value="Acyl_CoA_acyltransferase"/>
</dbReference>
<dbReference type="GeneID" id="29383253"/>
<dbReference type="AlphaFoldDB" id="A0AAX2LX93"/>
<evidence type="ECO:0000313" key="5">
    <source>
        <dbReference type="Proteomes" id="UP000254626"/>
    </source>
</evidence>
<proteinExistence type="predicted"/>
<reference evidence="2" key="2">
    <citation type="submission" date="2018-01" db="EMBL/GenBank/DDBJ databases">
        <title>FDA dAtabase for Regulatory Grade micrObial Sequences (FDA-ARGOS): Supporting development and validation of Infectious Disease Dx tests.</title>
        <authorList>
            <person name="Hoffmann M."/>
            <person name="Allard M."/>
            <person name="Evans P."/>
            <person name="Brown E."/>
            <person name="Tallon L."/>
            <person name="Sadzewicz L."/>
            <person name="Sengamalay N."/>
            <person name="Ott S."/>
            <person name="Godinez A."/>
            <person name="Nagaraj S."/>
            <person name="Vyas G."/>
            <person name="Aluvathingal J."/>
            <person name="Nadendla S."/>
            <person name="Geyer C."/>
            <person name="Sichtig H."/>
        </authorList>
    </citation>
    <scope>NUCLEOTIDE SEQUENCE</scope>
    <source>
        <strain evidence="2">ATCC 33809</strain>
    </source>
</reference>
<evidence type="ECO:0000313" key="4">
    <source>
        <dbReference type="Proteomes" id="UP000057088"/>
    </source>
</evidence>
<dbReference type="Gene3D" id="3.40.630.30">
    <property type="match status" value="1"/>
</dbReference>
<dbReference type="EMBL" id="UHIP01000002">
    <property type="protein sequence ID" value="SUQ27599.1"/>
    <property type="molecule type" value="Genomic_DNA"/>
</dbReference>
<evidence type="ECO:0000313" key="2">
    <source>
        <dbReference type="EMBL" id="AMF92720.1"/>
    </source>
</evidence>